<accession>A0A075H288</accession>
<dbReference type="AlphaFoldDB" id="A0A075H288"/>
<organism evidence="1">
    <name type="scientific">uncultured marine thaumarchaeote KM3_31_G08</name>
    <dbReference type="NCBI Taxonomy" id="1456121"/>
    <lineage>
        <taxon>Archaea</taxon>
        <taxon>Nitrososphaerota</taxon>
        <taxon>environmental samples</taxon>
    </lineage>
</organism>
<dbReference type="EMBL" id="KF900837">
    <property type="protein sequence ID" value="AIF08637.1"/>
    <property type="molecule type" value="Genomic_DNA"/>
</dbReference>
<dbReference type="InterPro" id="IPR017853">
    <property type="entry name" value="GH"/>
</dbReference>
<name>A0A075H288_9ARCH</name>
<dbReference type="Gene3D" id="3.20.20.80">
    <property type="entry name" value="Glycosidases"/>
    <property type="match status" value="1"/>
</dbReference>
<evidence type="ECO:0008006" key="2">
    <source>
        <dbReference type="Google" id="ProtNLM"/>
    </source>
</evidence>
<proteinExistence type="predicted"/>
<evidence type="ECO:0000313" key="1">
    <source>
        <dbReference type="EMBL" id="AIF08637.1"/>
    </source>
</evidence>
<protein>
    <recommendedName>
        <fullName evidence="2">Glycoside hydrolase family 42 N-terminal domain-containing protein</fullName>
    </recommendedName>
</protein>
<reference evidence="1" key="1">
    <citation type="journal article" date="2014" name="Genome Biol. Evol.">
        <title>Pangenome evidence for extensive interdomain horizontal transfer affecting lineage core and shell genes in uncultured planktonic thaumarchaeota and euryarchaeota.</title>
        <authorList>
            <person name="Deschamps P."/>
            <person name="Zivanovic Y."/>
            <person name="Moreira D."/>
            <person name="Rodriguez-Valera F."/>
            <person name="Lopez-Garcia P."/>
        </authorList>
    </citation>
    <scope>NUCLEOTIDE SEQUENCE</scope>
</reference>
<dbReference type="SUPFAM" id="SSF51445">
    <property type="entry name" value="(Trans)glycosidases"/>
    <property type="match status" value="1"/>
</dbReference>
<sequence>MDKKILGVIAGIAVVIAIAGIVLSLPSSEVIIPQKTNEKIGLVINSPKQATTLQDLDEIYSKAAGTGIGRSNVYLFWNLIEPVRGEFDWKQSDVLMSLNKKNNLQVTLYFSIINGETLGPFPSWIGKPPLISLGEDRVVSVLDAILSRYDIVDTVIIAGDTESQFRFYEQNIPVYKELFNGVYDKIKEKHSDVKIGNSFALHQVINKNLQSIVTDLAIGDFVAFSYSPVDTLNDIVKTPQQAKEELQQVFDLADEKKVGIFEISWSTSEFVGGSDESQAEFLEKSFEFYSENESELEFFTWYRQYDKPEGTCVFEEQEIGDDTLTVGGSGFGSSEHVIERLNNYICSAGLITNNDISKPSWNVFKKQIELTH</sequence>